<organism evidence="2 3">
    <name type="scientific">Papiliotrema laurentii</name>
    <name type="common">Cryptococcus laurentii</name>
    <dbReference type="NCBI Taxonomy" id="5418"/>
    <lineage>
        <taxon>Eukaryota</taxon>
        <taxon>Fungi</taxon>
        <taxon>Dikarya</taxon>
        <taxon>Basidiomycota</taxon>
        <taxon>Agaricomycotina</taxon>
        <taxon>Tremellomycetes</taxon>
        <taxon>Tremellales</taxon>
        <taxon>Rhynchogastremaceae</taxon>
        <taxon>Papiliotrema</taxon>
    </lineage>
</organism>
<dbReference type="Proteomes" id="UP001182556">
    <property type="component" value="Unassembled WGS sequence"/>
</dbReference>
<protein>
    <submittedName>
        <fullName evidence="2">Uncharacterized protein</fullName>
    </submittedName>
</protein>
<sequence>MFKPTTAARIAAPLRASTRQYAQPARRQLVRPSRTFATETTAKSTTPPPPPPPPSNNSGSNQTLLIVGLFALLGAGGYYFLKPAVEVAQVANSAIKTAQDSTSGLTDTASSLAKSVLPPGAFSLYTAIASQPGGVNGFLSSLKDKDLQGVLDEVKKVGGDDVKRITEKVEKRVKEAKGKYQDIDWKSLAQELKEELPKDKQQLVDVMIGKLPDKEDFEKLIAKAKEVGGEQLKAAEKAAGKVLEQVEKAKKEGKGQANAFLAGLKQAAPEDVDDLVKQIKEAAKKAGLPADTIEGWLKSKAEDKKVDAEALGKQVEDKLRTAAKFLPNDPQDLVKQVEQVSPSIAKLLQQALEEAEVIKKK</sequence>
<proteinExistence type="predicted"/>
<accession>A0AAD9FSF2</accession>
<feature type="region of interest" description="Disordered" evidence="1">
    <location>
        <begin position="1"/>
        <end position="60"/>
    </location>
</feature>
<feature type="compositionally biased region" description="Low complexity" evidence="1">
    <location>
        <begin position="35"/>
        <end position="45"/>
    </location>
</feature>
<evidence type="ECO:0000256" key="1">
    <source>
        <dbReference type="SAM" id="MobiDB-lite"/>
    </source>
</evidence>
<evidence type="ECO:0000313" key="2">
    <source>
        <dbReference type="EMBL" id="KAK1925394.1"/>
    </source>
</evidence>
<comment type="caution">
    <text evidence="2">The sequence shown here is derived from an EMBL/GenBank/DDBJ whole genome shotgun (WGS) entry which is preliminary data.</text>
</comment>
<evidence type="ECO:0000313" key="3">
    <source>
        <dbReference type="Proteomes" id="UP001182556"/>
    </source>
</evidence>
<gene>
    <name evidence="2" type="ORF">DB88DRAFT_545078</name>
</gene>
<dbReference type="EMBL" id="JAODAN010000003">
    <property type="protein sequence ID" value="KAK1925394.1"/>
    <property type="molecule type" value="Genomic_DNA"/>
</dbReference>
<keyword evidence="3" id="KW-1185">Reference proteome</keyword>
<feature type="compositionally biased region" description="Pro residues" evidence="1">
    <location>
        <begin position="46"/>
        <end position="55"/>
    </location>
</feature>
<dbReference type="AlphaFoldDB" id="A0AAD9FSF2"/>
<reference evidence="2" key="1">
    <citation type="submission" date="2023-02" db="EMBL/GenBank/DDBJ databases">
        <title>Identification and recombinant expression of a fungal hydrolase from Papiliotrema laurentii that hydrolyzes apple cutin and clears colloidal polyester polyurethane.</title>
        <authorList>
            <consortium name="DOE Joint Genome Institute"/>
            <person name="Roman V.A."/>
            <person name="Bojanowski C."/>
            <person name="Crable B.R."/>
            <person name="Wagner D.N."/>
            <person name="Hung C.S."/>
            <person name="Nadeau L.J."/>
            <person name="Schratz L."/>
            <person name="Haridas S."/>
            <person name="Pangilinan J."/>
            <person name="Lipzen A."/>
            <person name="Na H."/>
            <person name="Yan M."/>
            <person name="Ng V."/>
            <person name="Grigoriev I.V."/>
            <person name="Spatafora J.W."/>
            <person name="Barlow D."/>
            <person name="Biffinger J."/>
            <person name="Kelley-Loughnane N."/>
            <person name="Varaljay V.A."/>
            <person name="Crookes-Goodson W.J."/>
        </authorList>
    </citation>
    <scope>NUCLEOTIDE SEQUENCE</scope>
    <source>
        <strain evidence="2">5307AH</strain>
    </source>
</reference>
<name>A0AAD9FSF2_PAPLA</name>